<dbReference type="Proteomes" id="UP000838763">
    <property type="component" value="Unassembled WGS sequence"/>
</dbReference>
<gene>
    <name evidence="3" type="ORF">PPNO1_LOCUS6685</name>
</gene>
<dbReference type="InterPro" id="IPR002121">
    <property type="entry name" value="HRDC_dom"/>
</dbReference>
<dbReference type="AlphaFoldDB" id="A0A9P1H598"/>
<organism evidence="3 4">
    <name type="scientific">Parascedosporium putredinis</name>
    <dbReference type="NCBI Taxonomy" id="1442378"/>
    <lineage>
        <taxon>Eukaryota</taxon>
        <taxon>Fungi</taxon>
        <taxon>Dikarya</taxon>
        <taxon>Ascomycota</taxon>
        <taxon>Pezizomycotina</taxon>
        <taxon>Sordariomycetes</taxon>
        <taxon>Hypocreomycetidae</taxon>
        <taxon>Microascales</taxon>
        <taxon>Microascaceae</taxon>
        <taxon>Parascedosporium</taxon>
    </lineage>
</organism>
<feature type="domain" description="HRDC" evidence="2">
    <location>
        <begin position="136"/>
        <end position="216"/>
    </location>
</feature>
<comment type="caution">
    <text evidence="3">The sequence shown here is derived from an EMBL/GenBank/DDBJ whole genome shotgun (WGS) entry which is preliminary data.</text>
</comment>
<evidence type="ECO:0000259" key="2">
    <source>
        <dbReference type="PROSITE" id="PS50967"/>
    </source>
</evidence>
<sequence length="387" mass="42945">MNQCAEILLGKRKLRYDEDEHHDDDGQQDRPPPPQCHGAATHLKKYEIERIIDRLSVEGALTEENLINKSRLRHSDEERDGVPTTRNGYQRDDFVVDSDDDDYFEPLSKKRKSNTGLCADAPPLDHTSLNSLPEIHQEVVRNFVSVAKDREEEIRNNNGLRRPLFGEKDFQQMAIHWTITLDEMKRINGIDQGRVNTYGEKFLRLIRDFYGEYTTMMGAMGGDDSMENVLAGEDHEIVDLVSCDEDDSDAMDMEADPSNERQSRFFTAPVAGRAQANADPSAIAQWHQRLQQASQSAPAPAAQPLGTGQDARPSGGRRAARGGWKSRGGSGRRSSGTSRRKASGVAPRRGLAFLGVERALAAVGEVAGDLAEAKAGLPLGSCRYKWV</sequence>
<dbReference type="Gene3D" id="1.10.150.80">
    <property type="entry name" value="HRDC domain"/>
    <property type="match status" value="1"/>
</dbReference>
<feature type="compositionally biased region" description="Low complexity" evidence="1">
    <location>
        <begin position="291"/>
        <end position="304"/>
    </location>
</feature>
<dbReference type="Gene3D" id="1.10.10.10">
    <property type="entry name" value="Winged helix-like DNA-binding domain superfamily/Winged helix DNA-binding domain"/>
    <property type="match status" value="1"/>
</dbReference>
<dbReference type="InterPro" id="IPR036388">
    <property type="entry name" value="WH-like_DNA-bd_sf"/>
</dbReference>
<name>A0A9P1H598_9PEZI</name>
<dbReference type="EMBL" id="CALLCH030000015">
    <property type="protein sequence ID" value="CAI4217042.1"/>
    <property type="molecule type" value="Genomic_DNA"/>
</dbReference>
<reference evidence="3" key="1">
    <citation type="submission" date="2022-11" db="EMBL/GenBank/DDBJ databases">
        <authorList>
            <person name="Scott C."/>
            <person name="Bruce N."/>
        </authorList>
    </citation>
    <scope>NUCLEOTIDE SEQUENCE</scope>
</reference>
<dbReference type="InterPro" id="IPR010997">
    <property type="entry name" value="HRDC-like_sf"/>
</dbReference>
<accession>A0A9P1H598</accession>
<dbReference type="SUPFAM" id="SSF47819">
    <property type="entry name" value="HRDC-like"/>
    <property type="match status" value="1"/>
</dbReference>
<dbReference type="GO" id="GO:0003676">
    <property type="term" value="F:nucleic acid binding"/>
    <property type="evidence" value="ECO:0007669"/>
    <property type="project" value="InterPro"/>
</dbReference>
<protein>
    <recommendedName>
        <fullName evidence="2">HRDC domain-containing protein</fullName>
    </recommendedName>
</protein>
<keyword evidence="4" id="KW-1185">Reference proteome</keyword>
<feature type="region of interest" description="Disordered" evidence="1">
    <location>
        <begin position="13"/>
        <end position="37"/>
    </location>
</feature>
<feature type="compositionally biased region" description="Basic and acidic residues" evidence="1">
    <location>
        <begin position="15"/>
        <end position="28"/>
    </location>
</feature>
<proteinExistence type="predicted"/>
<dbReference type="GO" id="GO:0000166">
    <property type="term" value="F:nucleotide binding"/>
    <property type="evidence" value="ECO:0007669"/>
    <property type="project" value="InterPro"/>
</dbReference>
<dbReference type="PROSITE" id="PS50967">
    <property type="entry name" value="HRDC"/>
    <property type="match status" value="1"/>
</dbReference>
<dbReference type="OrthoDB" id="10261556at2759"/>
<feature type="compositionally biased region" description="Low complexity" evidence="1">
    <location>
        <begin position="311"/>
        <end position="323"/>
    </location>
</feature>
<evidence type="ECO:0000256" key="1">
    <source>
        <dbReference type="SAM" id="MobiDB-lite"/>
    </source>
</evidence>
<dbReference type="InterPro" id="IPR044876">
    <property type="entry name" value="HRDC_dom_sf"/>
</dbReference>
<evidence type="ECO:0000313" key="3">
    <source>
        <dbReference type="EMBL" id="CAI4217042.1"/>
    </source>
</evidence>
<feature type="region of interest" description="Disordered" evidence="1">
    <location>
        <begin position="72"/>
        <end position="92"/>
    </location>
</feature>
<evidence type="ECO:0000313" key="4">
    <source>
        <dbReference type="Proteomes" id="UP000838763"/>
    </source>
</evidence>
<feature type="region of interest" description="Disordered" evidence="1">
    <location>
        <begin position="287"/>
        <end position="346"/>
    </location>
</feature>